<proteinExistence type="inferred from homology"/>
<gene>
    <name evidence="7" type="ORF">D7V88_26085</name>
</gene>
<evidence type="ECO:0000313" key="8">
    <source>
        <dbReference type="Proteomes" id="UP000268094"/>
    </source>
</evidence>
<dbReference type="AlphaFoldDB" id="A0A3A8IGF3"/>
<dbReference type="Pfam" id="PF02900">
    <property type="entry name" value="LigB"/>
    <property type="match status" value="1"/>
</dbReference>
<dbReference type="SUPFAM" id="SSF53213">
    <property type="entry name" value="LigB-like"/>
    <property type="match status" value="1"/>
</dbReference>
<dbReference type="RefSeq" id="WP_120543341.1">
    <property type="nucleotide sequence ID" value="NZ_RAVZ01000205.1"/>
</dbReference>
<sequence length="274" mass="29703">MSPATPAKSSSRLPVAFIPHGGGPWPFVDLGIPRAEVQALASYLRELRKVPPTPPKALLVVSAHWEEPVATVMTAAKPPILYDYYGFPPESYRITWPAPGDPGLAARVRELLSSAGFPTAEDPTRGYDHGTFIPLKLTWPEADVPCVQLSLKQGLEPEEHLRMGRALAPLRDEGIFILGSGLSFHNLRAMGDPRAHDVSVKFDAWLRDAATSPAAVRDAKLQAWAQAPFARQAHPREEHLLPLMVVAGAAGEDTGVTAWSGTVMRTQISGFHFG</sequence>
<evidence type="ECO:0000259" key="6">
    <source>
        <dbReference type="Pfam" id="PF02900"/>
    </source>
</evidence>
<dbReference type="Proteomes" id="UP000268094">
    <property type="component" value="Unassembled WGS sequence"/>
</dbReference>
<comment type="cofactor">
    <cofactor evidence="1">
        <name>Zn(2+)</name>
        <dbReference type="ChEBI" id="CHEBI:29105"/>
    </cofactor>
</comment>
<comment type="caution">
    <text evidence="7">The sequence shown here is derived from an EMBL/GenBank/DDBJ whole genome shotgun (WGS) entry which is preliminary data.</text>
</comment>
<dbReference type="GO" id="GO:0008270">
    <property type="term" value="F:zinc ion binding"/>
    <property type="evidence" value="ECO:0007669"/>
    <property type="project" value="InterPro"/>
</dbReference>
<dbReference type="GO" id="GO:0016702">
    <property type="term" value="F:oxidoreductase activity, acting on single donors with incorporation of molecular oxygen, incorporation of two atoms of oxygen"/>
    <property type="evidence" value="ECO:0007669"/>
    <property type="project" value="UniProtKB-ARBA"/>
</dbReference>
<keyword evidence="8" id="KW-1185">Reference proteome</keyword>
<feature type="domain" description="Extradiol ring-cleavage dioxygenase class III enzyme subunit B" evidence="6">
    <location>
        <begin position="17"/>
        <end position="255"/>
    </location>
</feature>
<keyword evidence="7" id="KW-0223">Dioxygenase</keyword>
<dbReference type="EMBL" id="RAVZ01000205">
    <property type="protein sequence ID" value="RKG81718.1"/>
    <property type="molecule type" value="Genomic_DNA"/>
</dbReference>
<dbReference type="InterPro" id="IPR004183">
    <property type="entry name" value="Xdiol_dOase_suB"/>
</dbReference>
<evidence type="ECO:0000256" key="2">
    <source>
        <dbReference type="ARBA" id="ARBA00007581"/>
    </source>
</evidence>
<protein>
    <submittedName>
        <fullName evidence="7">Dioxygenase</fullName>
    </submittedName>
</protein>
<dbReference type="CDD" id="cd07363">
    <property type="entry name" value="45_DOPA_Dioxygenase"/>
    <property type="match status" value="1"/>
</dbReference>
<dbReference type="PIRSF" id="PIRSF006157">
    <property type="entry name" value="Doxgns_DODA"/>
    <property type="match status" value="1"/>
</dbReference>
<dbReference type="Gene3D" id="3.40.830.10">
    <property type="entry name" value="LigB-like"/>
    <property type="match status" value="1"/>
</dbReference>
<evidence type="ECO:0000256" key="5">
    <source>
        <dbReference type="ARBA" id="ARBA00023002"/>
    </source>
</evidence>
<name>A0A3A8IGF3_9BACT</name>
<evidence type="ECO:0000256" key="1">
    <source>
        <dbReference type="ARBA" id="ARBA00001947"/>
    </source>
</evidence>
<comment type="similarity">
    <text evidence="2">Belongs to the DODA-type extradiol aromatic ring-opening dioxygenase family.</text>
</comment>
<keyword evidence="5" id="KW-0560">Oxidoreductase</keyword>
<keyword evidence="4" id="KW-0862">Zinc</keyword>
<accession>A0A3A8IGF3</accession>
<dbReference type="PANTHER" id="PTHR30096">
    <property type="entry name" value="4,5-DOPA DIOXYGENASE EXTRADIOL-LIKE PROTEIN"/>
    <property type="match status" value="1"/>
</dbReference>
<keyword evidence="3" id="KW-0479">Metal-binding</keyword>
<organism evidence="7 8">
    <name type="scientific">Corallococcus terminator</name>
    <dbReference type="NCBI Taxonomy" id="2316733"/>
    <lineage>
        <taxon>Bacteria</taxon>
        <taxon>Pseudomonadati</taxon>
        <taxon>Myxococcota</taxon>
        <taxon>Myxococcia</taxon>
        <taxon>Myxococcales</taxon>
        <taxon>Cystobacterineae</taxon>
        <taxon>Myxococcaceae</taxon>
        <taxon>Corallococcus</taxon>
    </lineage>
</organism>
<evidence type="ECO:0000313" key="7">
    <source>
        <dbReference type="EMBL" id="RKG81718.1"/>
    </source>
</evidence>
<dbReference type="InterPro" id="IPR014436">
    <property type="entry name" value="Extradiol_dOase_DODA"/>
</dbReference>
<evidence type="ECO:0000256" key="3">
    <source>
        <dbReference type="ARBA" id="ARBA00022723"/>
    </source>
</evidence>
<reference evidence="8" key="1">
    <citation type="submission" date="2018-09" db="EMBL/GenBank/DDBJ databases">
        <authorList>
            <person name="Livingstone P.G."/>
            <person name="Whitworth D.E."/>
        </authorList>
    </citation>
    <scope>NUCLEOTIDE SEQUENCE [LARGE SCALE GENOMIC DNA]</scope>
    <source>
        <strain evidence="8">CA054A</strain>
    </source>
</reference>
<dbReference type="OrthoDB" id="9790889at2"/>
<evidence type="ECO:0000256" key="4">
    <source>
        <dbReference type="ARBA" id="ARBA00022833"/>
    </source>
</evidence>
<dbReference type="PANTHER" id="PTHR30096:SF0">
    <property type="entry name" value="4,5-DOPA DIOXYGENASE EXTRADIOL-LIKE PROTEIN"/>
    <property type="match status" value="1"/>
</dbReference>
<dbReference type="GO" id="GO:0008198">
    <property type="term" value="F:ferrous iron binding"/>
    <property type="evidence" value="ECO:0007669"/>
    <property type="project" value="InterPro"/>
</dbReference>